<evidence type="ECO:0000313" key="3">
    <source>
        <dbReference type="Proteomes" id="UP000008142"/>
    </source>
</evidence>
<organism evidence="3">
    <name type="scientific">Ajellomyces capsulatus (strain H88)</name>
    <name type="common">Darling's disease fungus</name>
    <name type="synonym">Histoplasma capsulatum</name>
    <dbReference type="NCBI Taxonomy" id="544711"/>
    <lineage>
        <taxon>Eukaryota</taxon>
        <taxon>Fungi</taxon>
        <taxon>Dikarya</taxon>
        <taxon>Ascomycota</taxon>
        <taxon>Pezizomycotina</taxon>
        <taxon>Eurotiomycetes</taxon>
        <taxon>Eurotiomycetidae</taxon>
        <taxon>Onygenales</taxon>
        <taxon>Ajellomycetaceae</taxon>
        <taxon>Histoplasma</taxon>
    </lineage>
</organism>
<proteinExistence type="predicted"/>
<feature type="region of interest" description="Disordered" evidence="1">
    <location>
        <begin position="1"/>
        <end position="109"/>
    </location>
</feature>
<evidence type="ECO:0000313" key="2">
    <source>
        <dbReference type="EMBL" id="EGC40695.1"/>
    </source>
</evidence>
<feature type="compositionally biased region" description="Polar residues" evidence="1">
    <location>
        <begin position="31"/>
        <end position="40"/>
    </location>
</feature>
<evidence type="ECO:0000256" key="1">
    <source>
        <dbReference type="SAM" id="MobiDB-lite"/>
    </source>
</evidence>
<gene>
    <name evidence="2" type="ORF">HCEG_00057</name>
</gene>
<name>F0U713_AJEC8</name>
<dbReference type="AlphaFoldDB" id="F0U713"/>
<accession>F0U713</accession>
<dbReference type="HOGENOM" id="CLU_1991974_0_0_1"/>
<dbReference type="Proteomes" id="UP000008142">
    <property type="component" value="Unassembled WGS sequence"/>
</dbReference>
<sequence length="125" mass="14586">MDRIGSPARRRRISGKMGEGEEGEERREEMQGTQTMTDSNGVRRGATERQTHKTGMGNIVSGYDTPRKLAERHRQARRRTDQEDTKEKKRNWPTTDPQPTRIRSCDHRSDQAQGAEQWMRRWCCA</sequence>
<dbReference type="EMBL" id="DS990636">
    <property type="protein sequence ID" value="EGC40695.1"/>
    <property type="molecule type" value="Genomic_DNA"/>
</dbReference>
<protein>
    <submittedName>
        <fullName evidence="2">Predicted protein</fullName>
    </submittedName>
</protein>
<feature type="compositionally biased region" description="Basic and acidic residues" evidence="1">
    <location>
        <begin position="65"/>
        <end position="87"/>
    </location>
</feature>
<reference evidence="3" key="1">
    <citation type="submission" date="2008-07" db="EMBL/GenBank/DDBJ databases">
        <title>Annotation of Ajellomyces capsulatus strain H88.</title>
        <authorList>
            <person name="Champion M."/>
            <person name="Cuomo C."/>
            <person name="Ma L.-J."/>
            <person name="Henn M.R."/>
            <person name="Sil A."/>
            <person name="Goldman B."/>
            <person name="Young S.K."/>
            <person name="Kodira C.D."/>
            <person name="Zeng Q."/>
            <person name="Koehrsen M."/>
            <person name="Alvarado L."/>
            <person name="Berlin A."/>
            <person name="Borenstein D."/>
            <person name="Chen Z."/>
            <person name="Engels R."/>
            <person name="Freedman E."/>
            <person name="Gellesch M."/>
            <person name="Goldberg J."/>
            <person name="Griggs A."/>
            <person name="Gujja S."/>
            <person name="Heiman D."/>
            <person name="Hepburn T."/>
            <person name="Howarth C."/>
            <person name="Jen D."/>
            <person name="Larson L."/>
            <person name="Lewis B."/>
            <person name="Mehta T."/>
            <person name="Park D."/>
            <person name="Pearson M."/>
            <person name="Roberts A."/>
            <person name="Saif S."/>
            <person name="Shea T."/>
            <person name="Shenoy N."/>
            <person name="Sisk P."/>
            <person name="Stolte C."/>
            <person name="Sykes S."/>
            <person name="Walk T."/>
            <person name="White J."/>
            <person name="Yandava C."/>
            <person name="Klein B."/>
            <person name="McEwen J.G."/>
            <person name="Puccia R."/>
            <person name="Goldman G.H."/>
            <person name="Felipe M.S."/>
            <person name="Nino-Vega G."/>
            <person name="San-Blas G."/>
            <person name="Taylor J."/>
            <person name="Mendoza L."/>
            <person name="Galagan J."/>
            <person name="Nusbaum C."/>
            <person name="Birren B."/>
        </authorList>
    </citation>
    <scope>NUCLEOTIDE SEQUENCE [LARGE SCALE GENOMIC DNA]</scope>
    <source>
        <strain evidence="3">H88</strain>
    </source>
</reference>